<name>A0ABT4HIG2_MYCIR</name>
<accession>A0ABT4HIG2</accession>
<dbReference type="RefSeq" id="WP_268786782.1">
    <property type="nucleotide sequence ID" value="NZ_JAPQYE010000008.1"/>
</dbReference>
<organism evidence="2 3">
    <name type="scientific">Mycolicibacterium iranicum</name>
    <name type="common">Mycobacterium iranicum</name>
    <dbReference type="NCBI Taxonomy" id="912594"/>
    <lineage>
        <taxon>Bacteria</taxon>
        <taxon>Bacillati</taxon>
        <taxon>Actinomycetota</taxon>
        <taxon>Actinomycetes</taxon>
        <taxon>Mycobacteriales</taxon>
        <taxon>Mycobacteriaceae</taxon>
        <taxon>Mycolicibacterium</taxon>
    </lineage>
</organism>
<comment type="caution">
    <text evidence="2">The sequence shown here is derived from an EMBL/GenBank/DDBJ whole genome shotgun (WGS) entry which is preliminary data.</text>
</comment>
<proteinExistence type="predicted"/>
<gene>
    <name evidence="2" type="ORF">OY187_18140</name>
</gene>
<evidence type="ECO:0000313" key="3">
    <source>
        <dbReference type="Proteomes" id="UP001084650"/>
    </source>
</evidence>
<dbReference type="Proteomes" id="UP001084650">
    <property type="component" value="Unassembled WGS sequence"/>
</dbReference>
<keyword evidence="3" id="KW-1185">Reference proteome</keyword>
<reference evidence="2" key="1">
    <citation type="submission" date="2022-12" db="EMBL/GenBank/DDBJ databases">
        <title>Whole genome sequence of Mycolicibacterium iranicum strain SBH312.</title>
        <authorList>
            <person name="Jani J."/>
            <person name="Arifin Mustapha Z."/>
            <person name="Ahmed K."/>
            <person name="Kai Ling C."/>
        </authorList>
    </citation>
    <scope>NUCLEOTIDE SEQUENCE</scope>
    <source>
        <strain evidence="2">SBH312</strain>
    </source>
</reference>
<feature type="region of interest" description="Disordered" evidence="1">
    <location>
        <begin position="171"/>
        <end position="198"/>
    </location>
</feature>
<evidence type="ECO:0000313" key="2">
    <source>
        <dbReference type="EMBL" id="MCZ0729972.1"/>
    </source>
</evidence>
<dbReference type="EMBL" id="JAPQYE010000008">
    <property type="protein sequence ID" value="MCZ0729972.1"/>
    <property type="molecule type" value="Genomic_DNA"/>
</dbReference>
<sequence length="286" mass="31783">MPQPIHHRLHILEAADWKAGIITLLNPDSPLRPWRYSFGEARPGDYAMLVLGTDPASVLTVLARIGDGGLLGGATVDLARYRADLVDLTTLAMVLDLPDAFTSWRLDDDAAERVILALHESPVYGAPSYRWGHSSVVAARNLLQFNGYCDGCNDPVDLGSMDAPSHLRVHTVDPLPRPDPDPPIRTPHSSGRRRPHLASLREQARDWPAVLCRACHRRMETGGYRSFVDYRFAQHPECPRCGAVRTHAIVYGMPADPESWGPWLSIGGCCLQDEKWRCGACDHEWL</sequence>
<evidence type="ECO:0000256" key="1">
    <source>
        <dbReference type="SAM" id="MobiDB-lite"/>
    </source>
</evidence>
<protein>
    <submittedName>
        <fullName evidence="2">Uncharacterized protein</fullName>
    </submittedName>
</protein>